<sequence>MSIRKKLLVNINQSKNTRMDVSIDSIKGGWKTDILTHMSRYDKIASLMISESKRLGRPITILDLGCGELWPLRVLLVAYWVKKSEVVSKFTGYDIDPACLKEHKYWPNSGGAINDSKWLKLFNGEVRIQDLTVEPELDIPDSSIDFFYCTEVIEHMKPEFVEPWLSDVCRTMRSGGLAYISTPNSDGSNKKLPKDHVYEWGYDELWDLFELYFDVESVVGTFAKMPSINKAQKEYLAGDREEGWEDWQVKLIEERFGNQWRRVILAVPYPDVANNCAWMLRKQ</sequence>
<reference evidence="1" key="1">
    <citation type="journal article" date="2015" name="Nature">
        <title>Complex archaea that bridge the gap between prokaryotes and eukaryotes.</title>
        <authorList>
            <person name="Spang A."/>
            <person name="Saw J.H."/>
            <person name="Jorgensen S.L."/>
            <person name="Zaremba-Niedzwiedzka K."/>
            <person name="Martijn J."/>
            <person name="Lind A.E."/>
            <person name="van Eijk R."/>
            <person name="Schleper C."/>
            <person name="Guy L."/>
            <person name="Ettema T.J."/>
        </authorList>
    </citation>
    <scope>NUCLEOTIDE SEQUENCE</scope>
</reference>
<dbReference type="Gene3D" id="3.40.50.150">
    <property type="entry name" value="Vaccinia Virus protein VP39"/>
    <property type="match status" value="1"/>
</dbReference>
<evidence type="ECO:0008006" key="2">
    <source>
        <dbReference type="Google" id="ProtNLM"/>
    </source>
</evidence>
<proteinExistence type="predicted"/>
<dbReference type="InterPro" id="IPR029063">
    <property type="entry name" value="SAM-dependent_MTases_sf"/>
</dbReference>
<dbReference type="SUPFAM" id="SSF53335">
    <property type="entry name" value="S-adenosyl-L-methionine-dependent methyltransferases"/>
    <property type="match status" value="1"/>
</dbReference>
<dbReference type="EMBL" id="LAZR01000606">
    <property type="protein sequence ID" value="KKN62969.1"/>
    <property type="molecule type" value="Genomic_DNA"/>
</dbReference>
<evidence type="ECO:0000313" key="1">
    <source>
        <dbReference type="EMBL" id="KKN62969.1"/>
    </source>
</evidence>
<dbReference type="AlphaFoldDB" id="A0A0F9S7D4"/>
<dbReference type="Pfam" id="PF13489">
    <property type="entry name" value="Methyltransf_23"/>
    <property type="match status" value="1"/>
</dbReference>
<accession>A0A0F9S7D4</accession>
<organism evidence="1">
    <name type="scientific">marine sediment metagenome</name>
    <dbReference type="NCBI Taxonomy" id="412755"/>
    <lineage>
        <taxon>unclassified sequences</taxon>
        <taxon>metagenomes</taxon>
        <taxon>ecological metagenomes</taxon>
    </lineage>
</organism>
<comment type="caution">
    <text evidence="1">The sequence shown here is derived from an EMBL/GenBank/DDBJ whole genome shotgun (WGS) entry which is preliminary data.</text>
</comment>
<gene>
    <name evidence="1" type="ORF">LCGC14_0506790</name>
</gene>
<dbReference type="CDD" id="cd02440">
    <property type="entry name" value="AdoMet_MTases"/>
    <property type="match status" value="1"/>
</dbReference>
<name>A0A0F9S7D4_9ZZZZ</name>
<protein>
    <recommendedName>
        <fullName evidence="2">Methyltransferase type 11 domain-containing protein</fullName>
    </recommendedName>
</protein>